<evidence type="ECO:0000313" key="12">
    <source>
        <dbReference type="Proteomes" id="UP000254841"/>
    </source>
</evidence>
<dbReference type="Proteomes" id="UP000254841">
    <property type="component" value="Unassembled WGS sequence"/>
</dbReference>
<evidence type="ECO:0000256" key="6">
    <source>
        <dbReference type="ARBA" id="ARBA00022777"/>
    </source>
</evidence>
<dbReference type="InterPro" id="IPR008145">
    <property type="entry name" value="GK/Ca_channel_bsu"/>
</dbReference>
<dbReference type="InterPro" id="IPR008144">
    <property type="entry name" value="Guanylate_kin-like_dom"/>
</dbReference>
<dbReference type="GO" id="GO:0005524">
    <property type="term" value="F:ATP binding"/>
    <property type="evidence" value="ECO:0007669"/>
    <property type="project" value="UniProtKB-UniRule"/>
</dbReference>
<proteinExistence type="inferred from homology"/>
<dbReference type="NCBIfam" id="TIGR03263">
    <property type="entry name" value="guanyl_kin"/>
    <property type="match status" value="1"/>
</dbReference>
<name>A0A377J4T6_9HELI</name>
<evidence type="ECO:0000256" key="4">
    <source>
        <dbReference type="ARBA" id="ARBA00022679"/>
    </source>
</evidence>
<evidence type="ECO:0000256" key="2">
    <source>
        <dbReference type="ARBA" id="ARBA00012961"/>
    </source>
</evidence>
<dbReference type="AlphaFoldDB" id="A0A377J4T6"/>
<sequence>MTNSMPASQATQGALFGRILILSGPSGSGKSTLCKILQEHFSDIYFSISTTTRAPRDGERDGVDYHFVSQEQFIADIKQGAFLEWAQVHNNYYGTALLPITLALEQGKLVIFDVDVQGHQSIKEYYGNLARSVFITTRSKEILRKRLESRQTDSTQNIELRLLHAYNEMQQLSHFDYLIVNDDLQSSKRAIIGIATSLEFIPQPSIYQSLWQDVGEDMKQ</sequence>
<evidence type="ECO:0000259" key="10">
    <source>
        <dbReference type="PROSITE" id="PS50052"/>
    </source>
</evidence>
<keyword evidence="9" id="KW-0963">Cytoplasm</keyword>
<evidence type="ECO:0000256" key="3">
    <source>
        <dbReference type="ARBA" id="ARBA00016296"/>
    </source>
</evidence>
<keyword evidence="4 9" id="KW-0808">Transferase</keyword>
<dbReference type="PANTHER" id="PTHR23117:SF13">
    <property type="entry name" value="GUANYLATE KINASE"/>
    <property type="match status" value="1"/>
</dbReference>
<dbReference type="InterPro" id="IPR020590">
    <property type="entry name" value="Guanylate_kinase_CS"/>
</dbReference>
<protein>
    <recommendedName>
        <fullName evidence="3 9">Guanylate kinase</fullName>
        <ecNumber evidence="2 9">2.7.4.8</ecNumber>
    </recommendedName>
    <alternativeName>
        <fullName evidence="8 9">GMP kinase</fullName>
    </alternativeName>
</protein>
<dbReference type="SMART" id="SM00072">
    <property type="entry name" value="GuKc"/>
    <property type="match status" value="1"/>
</dbReference>
<evidence type="ECO:0000256" key="1">
    <source>
        <dbReference type="ARBA" id="ARBA00005790"/>
    </source>
</evidence>
<evidence type="ECO:0000256" key="9">
    <source>
        <dbReference type="HAMAP-Rule" id="MF_00328"/>
    </source>
</evidence>
<feature type="binding site" evidence="9">
    <location>
        <begin position="24"/>
        <end position="31"/>
    </location>
    <ligand>
        <name>ATP</name>
        <dbReference type="ChEBI" id="CHEBI:30616"/>
    </ligand>
</feature>
<feature type="domain" description="Guanylate kinase-like" evidence="10">
    <location>
        <begin position="17"/>
        <end position="196"/>
    </location>
</feature>
<dbReference type="PROSITE" id="PS50052">
    <property type="entry name" value="GUANYLATE_KINASE_2"/>
    <property type="match status" value="1"/>
</dbReference>
<evidence type="ECO:0000256" key="5">
    <source>
        <dbReference type="ARBA" id="ARBA00022741"/>
    </source>
</evidence>
<gene>
    <name evidence="9 11" type="primary">gmk</name>
    <name evidence="11" type="ORF">NCTC12410_01154</name>
</gene>
<reference evidence="11 12" key="1">
    <citation type="submission" date="2018-06" db="EMBL/GenBank/DDBJ databases">
        <authorList>
            <consortium name="Pathogen Informatics"/>
            <person name="Doyle S."/>
        </authorList>
    </citation>
    <scope>NUCLEOTIDE SEQUENCE [LARGE SCALE GENOMIC DNA]</scope>
    <source>
        <strain evidence="11 12">NCTC12410</strain>
    </source>
</reference>
<comment type="similarity">
    <text evidence="1 9">Belongs to the guanylate kinase family.</text>
</comment>
<dbReference type="InterPro" id="IPR017665">
    <property type="entry name" value="Guanylate_kinase"/>
</dbReference>
<accession>A0A377J4T6</accession>
<comment type="catalytic activity">
    <reaction evidence="9">
        <text>GMP + ATP = GDP + ADP</text>
        <dbReference type="Rhea" id="RHEA:20780"/>
        <dbReference type="ChEBI" id="CHEBI:30616"/>
        <dbReference type="ChEBI" id="CHEBI:58115"/>
        <dbReference type="ChEBI" id="CHEBI:58189"/>
        <dbReference type="ChEBI" id="CHEBI:456216"/>
        <dbReference type="EC" id="2.7.4.8"/>
    </reaction>
</comment>
<keyword evidence="6 9" id="KW-0418">Kinase</keyword>
<comment type="subcellular location">
    <subcellularLocation>
        <location evidence="9">Cytoplasm</location>
    </subcellularLocation>
</comment>
<dbReference type="EC" id="2.7.4.8" evidence="2 9"/>
<organism evidence="11 12">
    <name type="scientific">Helicobacter canis</name>
    <dbReference type="NCBI Taxonomy" id="29419"/>
    <lineage>
        <taxon>Bacteria</taxon>
        <taxon>Pseudomonadati</taxon>
        <taxon>Campylobacterota</taxon>
        <taxon>Epsilonproteobacteria</taxon>
        <taxon>Campylobacterales</taxon>
        <taxon>Helicobacteraceae</taxon>
        <taxon>Helicobacter</taxon>
    </lineage>
</organism>
<keyword evidence="7 9" id="KW-0067">ATP-binding</keyword>
<dbReference type="Gene3D" id="3.40.50.300">
    <property type="entry name" value="P-loop containing nucleotide triphosphate hydrolases"/>
    <property type="match status" value="1"/>
</dbReference>
<keyword evidence="5 9" id="KW-0547">Nucleotide-binding</keyword>
<dbReference type="RefSeq" id="WP_258552215.1">
    <property type="nucleotide sequence ID" value="NZ_UGHV01000001.1"/>
</dbReference>
<dbReference type="Gene3D" id="3.30.63.10">
    <property type="entry name" value="Guanylate Kinase phosphate binding domain"/>
    <property type="match status" value="1"/>
</dbReference>
<evidence type="ECO:0000256" key="7">
    <source>
        <dbReference type="ARBA" id="ARBA00022840"/>
    </source>
</evidence>
<dbReference type="EMBL" id="UGHV01000001">
    <property type="protein sequence ID" value="STO97329.1"/>
    <property type="molecule type" value="Genomic_DNA"/>
</dbReference>
<dbReference type="HAMAP" id="MF_00328">
    <property type="entry name" value="Guanylate_kinase"/>
    <property type="match status" value="1"/>
</dbReference>
<dbReference type="Pfam" id="PF00625">
    <property type="entry name" value="Guanylate_kin"/>
    <property type="match status" value="1"/>
</dbReference>
<dbReference type="InterPro" id="IPR027417">
    <property type="entry name" value="P-loop_NTPase"/>
</dbReference>
<comment type="function">
    <text evidence="9">Essential for recycling GMP and indirectly, cGMP.</text>
</comment>
<dbReference type="PROSITE" id="PS00856">
    <property type="entry name" value="GUANYLATE_KINASE_1"/>
    <property type="match status" value="1"/>
</dbReference>
<dbReference type="CDD" id="cd00071">
    <property type="entry name" value="GMPK"/>
    <property type="match status" value="1"/>
</dbReference>
<dbReference type="GO" id="GO:0004385">
    <property type="term" value="F:GMP kinase activity"/>
    <property type="evidence" value="ECO:0007669"/>
    <property type="project" value="UniProtKB-UniRule"/>
</dbReference>
<dbReference type="SUPFAM" id="SSF52540">
    <property type="entry name" value="P-loop containing nucleoside triphosphate hydrolases"/>
    <property type="match status" value="1"/>
</dbReference>
<dbReference type="GO" id="GO:0005829">
    <property type="term" value="C:cytosol"/>
    <property type="evidence" value="ECO:0007669"/>
    <property type="project" value="TreeGrafter"/>
</dbReference>
<evidence type="ECO:0000256" key="8">
    <source>
        <dbReference type="ARBA" id="ARBA00030128"/>
    </source>
</evidence>
<dbReference type="FunFam" id="3.30.63.10:FF:000002">
    <property type="entry name" value="Guanylate kinase 1"/>
    <property type="match status" value="1"/>
</dbReference>
<dbReference type="PANTHER" id="PTHR23117">
    <property type="entry name" value="GUANYLATE KINASE-RELATED"/>
    <property type="match status" value="1"/>
</dbReference>
<evidence type="ECO:0000313" key="11">
    <source>
        <dbReference type="EMBL" id="STO97329.1"/>
    </source>
</evidence>